<dbReference type="Pfam" id="PF00199">
    <property type="entry name" value="Catalase"/>
    <property type="match status" value="1"/>
</dbReference>
<dbReference type="Proteomes" id="UP000824005">
    <property type="component" value="Unassembled WGS sequence"/>
</dbReference>
<organism evidence="9 10">
    <name type="scientific">Candidatus Agrococcus pullicola</name>
    <dbReference type="NCBI Taxonomy" id="2838429"/>
    <lineage>
        <taxon>Bacteria</taxon>
        <taxon>Bacillati</taxon>
        <taxon>Actinomycetota</taxon>
        <taxon>Actinomycetes</taxon>
        <taxon>Micrococcales</taxon>
        <taxon>Microbacteriaceae</taxon>
        <taxon>Agrococcus</taxon>
    </lineage>
</organism>
<dbReference type="GO" id="GO:0042542">
    <property type="term" value="P:response to hydrogen peroxide"/>
    <property type="evidence" value="ECO:0007669"/>
    <property type="project" value="TreeGrafter"/>
</dbReference>
<dbReference type="InterPro" id="IPR020835">
    <property type="entry name" value="Catalase_sf"/>
</dbReference>
<dbReference type="Gene3D" id="6.10.10.30">
    <property type="entry name" value="Catalase hpii, N-terminal domain-like"/>
    <property type="match status" value="1"/>
</dbReference>
<dbReference type="PANTHER" id="PTHR11465">
    <property type="entry name" value="CATALASE"/>
    <property type="match status" value="1"/>
</dbReference>
<dbReference type="AlphaFoldDB" id="A0A9D1YVK0"/>
<evidence type="ECO:0000256" key="2">
    <source>
        <dbReference type="ARBA" id="ARBA00022559"/>
    </source>
</evidence>
<accession>A0A9D1YVK0</accession>
<keyword evidence="4" id="KW-0479">Metal-binding</keyword>
<dbReference type="PANTHER" id="PTHR11465:SF9">
    <property type="entry name" value="CATALASE"/>
    <property type="match status" value="1"/>
</dbReference>
<evidence type="ECO:0000256" key="6">
    <source>
        <dbReference type="ARBA" id="ARBA00023004"/>
    </source>
</evidence>
<evidence type="ECO:0000256" key="3">
    <source>
        <dbReference type="ARBA" id="ARBA00022617"/>
    </source>
</evidence>
<proteinExistence type="inferred from homology"/>
<dbReference type="InterPro" id="IPR018028">
    <property type="entry name" value="Catalase"/>
</dbReference>
<evidence type="ECO:0000256" key="1">
    <source>
        <dbReference type="ARBA" id="ARBA00005329"/>
    </source>
</evidence>
<reference evidence="9" key="2">
    <citation type="submission" date="2021-04" db="EMBL/GenBank/DDBJ databases">
        <authorList>
            <person name="Gilroy R."/>
        </authorList>
    </citation>
    <scope>NUCLEOTIDE SEQUENCE</scope>
    <source>
        <strain evidence="9">ChiGjej1B1-98</strain>
    </source>
</reference>
<dbReference type="PROSITE" id="PS51402">
    <property type="entry name" value="CATALASE_3"/>
    <property type="match status" value="1"/>
</dbReference>
<dbReference type="SUPFAM" id="SSF56634">
    <property type="entry name" value="Heme-dependent catalase-like"/>
    <property type="match status" value="1"/>
</dbReference>
<keyword evidence="2" id="KW-0575">Peroxidase</keyword>
<evidence type="ECO:0000313" key="9">
    <source>
        <dbReference type="EMBL" id="HIY66385.1"/>
    </source>
</evidence>
<keyword evidence="3" id="KW-0349">Heme</keyword>
<feature type="domain" description="Catalase core" evidence="8">
    <location>
        <begin position="17"/>
        <end position="69"/>
    </location>
</feature>
<evidence type="ECO:0000256" key="4">
    <source>
        <dbReference type="ARBA" id="ARBA00022723"/>
    </source>
</evidence>
<comment type="caution">
    <text evidence="9">The sequence shown here is derived from an EMBL/GenBank/DDBJ whole genome shotgun (WGS) entry which is preliminary data.</text>
</comment>
<evidence type="ECO:0000313" key="10">
    <source>
        <dbReference type="Proteomes" id="UP000824005"/>
    </source>
</evidence>
<dbReference type="PROSITE" id="PS00438">
    <property type="entry name" value="CATALASE_2"/>
    <property type="match status" value="1"/>
</dbReference>
<dbReference type="InterPro" id="IPR011614">
    <property type="entry name" value="Catalase_core"/>
</dbReference>
<feature type="non-terminal residue" evidence="9">
    <location>
        <position position="69"/>
    </location>
</feature>
<gene>
    <name evidence="9" type="ORF">H9830_08940</name>
</gene>
<evidence type="ECO:0000259" key="8">
    <source>
        <dbReference type="Pfam" id="PF00199"/>
    </source>
</evidence>
<name>A0A9D1YVK0_9MICO</name>
<reference evidence="9" key="1">
    <citation type="journal article" date="2021" name="PeerJ">
        <title>Extensive microbial diversity within the chicken gut microbiome revealed by metagenomics and culture.</title>
        <authorList>
            <person name="Gilroy R."/>
            <person name="Ravi A."/>
            <person name="Getino M."/>
            <person name="Pursley I."/>
            <person name="Horton D.L."/>
            <person name="Alikhan N.F."/>
            <person name="Baker D."/>
            <person name="Gharbi K."/>
            <person name="Hall N."/>
            <person name="Watson M."/>
            <person name="Adriaenssens E.M."/>
            <person name="Foster-Nyarko E."/>
            <person name="Jarju S."/>
            <person name="Secka A."/>
            <person name="Antonio M."/>
            <person name="Oren A."/>
            <person name="Chaudhuri R.R."/>
            <person name="La Ragione R."/>
            <person name="Hildebrand F."/>
            <person name="Pallen M.J."/>
        </authorList>
    </citation>
    <scope>NUCLEOTIDE SEQUENCE</scope>
    <source>
        <strain evidence="9">ChiGjej1B1-98</strain>
    </source>
</reference>
<evidence type="ECO:0000256" key="7">
    <source>
        <dbReference type="SAM" id="MobiDB-lite"/>
    </source>
</evidence>
<dbReference type="GO" id="GO:0020037">
    <property type="term" value="F:heme binding"/>
    <property type="evidence" value="ECO:0007669"/>
    <property type="project" value="InterPro"/>
</dbReference>
<dbReference type="GO" id="GO:0046872">
    <property type="term" value="F:metal ion binding"/>
    <property type="evidence" value="ECO:0007669"/>
    <property type="project" value="UniProtKB-KW"/>
</dbReference>
<comment type="similarity">
    <text evidence="1">Belongs to the catalase family.</text>
</comment>
<feature type="compositionally biased region" description="Polar residues" evidence="7">
    <location>
        <begin position="1"/>
        <end position="20"/>
    </location>
</feature>
<protein>
    <submittedName>
        <fullName evidence="9">Catalase</fullName>
    </submittedName>
</protein>
<dbReference type="InterPro" id="IPR024708">
    <property type="entry name" value="Catalase_AS"/>
</dbReference>
<dbReference type="EMBL" id="DXDC01000270">
    <property type="protein sequence ID" value="HIY66385.1"/>
    <property type="molecule type" value="Genomic_DNA"/>
</dbReference>
<dbReference type="GO" id="GO:0042744">
    <property type="term" value="P:hydrogen peroxide catabolic process"/>
    <property type="evidence" value="ECO:0007669"/>
    <property type="project" value="TreeGrafter"/>
</dbReference>
<dbReference type="GO" id="GO:0004096">
    <property type="term" value="F:catalase activity"/>
    <property type="evidence" value="ECO:0007669"/>
    <property type="project" value="InterPro"/>
</dbReference>
<feature type="region of interest" description="Disordered" evidence="7">
    <location>
        <begin position="1"/>
        <end position="39"/>
    </location>
</feature>
<sequence>MTTTDPTAAHNSAIPSTTESGAPRESDAHSLSVGSNGPLLLHDVALVEKLARFDRERIPERSPHAKGSG</sequence>
<keyword evidence="5" id="KW-0560">Oxidoreductase</keyword>
<dbReference type="GO" id="GO:0005737">
    <property type="term" value="C:cytoplasm"/>
    <property type="evidence" value="ECO:0007669"/>
    <property type="project" value="TreeGrafter"/>
</dbReference>
<keyword evidence="6" id="KW-0408">Iron</keyword>
<evidence type="ECO:0000256" key="5">
    <source>
        <dbReference type="ARBA" id="ARBA00023002"/>
    </source>
</evidence>